<evidence type="ECO:0000313" key="13">
    <source>
        <dbReference type="EMBL" id="OYO07985.1"/>
    </source>
</evidence>
<gene>
    <name evidence="13" type="ORF">CGZ94_21290</name>
</gene>
<keyword evidence="5 11" id="KW-0812">Transmembrane</keyword>
<evidence type="ECO:0000256" key="6">
    <source>
        <dbReference type="ARBA" id="ARBA00022847"/>
    </source>
</evidence>
<keyword evidence="14" id="KW-1185">Reference proteome</keyword>
<dbReference type="PROSITE" id="PS00217">
    <property type="entry name" value="SUGAR_TRANSPORT_2"/>
    <property type="match status" value="1"/>
</dbReference>
<comment type="subcellular location">
    <subcellularLocation>
        <location evidence="1">Cell membrane</location>
        <topology evidence="1">Multi-pass membrane protein</topology>
    </subcellularLocation>
</comment>
<dbReference type="OrthoDB" id="9814303at2"/>
<dbReference type="AlphaFoldDB" id="A0A255FWE0"/>
<dbReference type="GO" id="GO:0005886">
    <property type="term" value="C:plasma membrane"/>
    <property type="evidence" value="ECO:0007669"/>
    <property type="project" value="UniProtKB-SubCell"/>
</dbReference>
<evidence type="ECO:0000256" key="4">
    <source>
        <dbReference type="ARBA" id="ARBA00022475"/>
    </source>
</evidence>
<evidence type="ECO:0000256" key="2">
    <source>
        <dbReference type="ARBA" id="ARBA00008240"/>
    </source>
</evidence>
<feature type="transmembrane region" description="Helical" evidence="11">
    <location>
        <begin position="199"/>
        <end position="218"/>
    </location>
</feature>
<evidence type="ECO:0000256" key="9">
    <source>
        <dbReference type="ARBA" id="ARBA00037295"/>
    </source>
</evidence>
<proteinExistence type="inferred from homology"/>
<feature type="transmembrane region" description="Helical" evidence="11">
    <location>
        <begin position="41"/>
        <end position="61"/>
    </location>
</feature>
<dbReference type="InterPro" id="IPR020846">
    <property type="entry name" value="MFS_dom"/>
</dbReference>
<feature type="transmembrane region" description="Helical" evidence="11">
    <location>
        <begin position="254"/>
        <end position="278"/>
    </location>
</feature>
<evidence type="ECO:0000256" key="11">
    <source>
        <dbReference type="SAM" id="Phobius"/>
    </source>
</evidence>
<evidence type="ECO:0000256" key="7">
    <source>
        <dbReference type="ARBA" id="ARBA00022989"/>
    </source>
</evidence>
<keyword evidence="6" id="KW-0769">Symport</keyword>
<dbReference type="EMBL" id="NMVO01000019">
    <property type="protein sequence ID" value="OYO07985.1"/>
    <property type="molecule type" value="Genomic_DNA"/>
</dbReference>
<evidence type="ECO:0000256" key="10">
    <source>
        <dbReference type="ARBA" id="ARBA00039918"/>
    </source>
</evidence>
<dbReference type="RefSeq" id="WP_094360231.1">
    <property type="nucleotide sequence ID" value="NZ_NMVK01000036.1"/>
</dbReference>
<feature type="transmembrane region" description="Helical" evidence="11">
    <location>
        <begin position="320"/>
        <end position="338"/>
    </location>
</feature>
<dbReference type="SUPFAM" id="SSF103473">
    <property type="entry name" value="MFS general substrate transporter"/>
    <property type="match status" value="1"/>
</dbReference>
<feature type="domain" description="Major facilitator superfamily (MFS) profile" evidence="12">
    <location>
        <begin position="26"/>
        <end position="433"/>
    </location>
</feature>
<dbReference type="Pfam" id="PF00083">
    <property type="entry name" value="Sugar_tr"/>
    <property type="match status" value="1"/>
</dbReference>
<evidence type="ECO:0000256" key="3">
    <source>
        <dbReference type="ARBA" id="ARBA00022448"/>
    </source>
</evidence>
<evidence type="ECO:0000313" key="14">
    <source>
        <dbReference type="Proteomes" id="UP000215896"/>
    </source>
</evidence>
<dbReference type="InterPro" id="IPR036259">
    <property type="entry name" value="MFS_trans_sf"/>
</dbReference>
<dbReference type="FunFam" id="1.20.1250.20:FF:000001">
    <property type="entry name" value="Dicarboxylate MFS transporter"/>
    <property type="match status" value="1"/>
</dbReference>
<dbReference type="PANTHER" id="PTHR43045">
    <property type="entry name" value="SHIKIMATE TRANSPORTER"/>
    <property type="match status" value="1"/>
</dbReference>
<feature type="transmembrane region" description="Helical" evidence="11">
    <location>
        <begin position="123"/>
        <end position="152"/>
    </location>
</feature>
<feature type="transmembrane region" description="Helical" evidence="11">
    <location>
        <begin position="99"/>
        <end position="117"/>
    </location>
</feature>
<comment type="caution">
    <text evidence="13">The sequence shown here is derived from an EMBL/GenBank/DDBJ whole genome shotgun (WGS) entry which is preliminary data.</text>
</comment>
<keyword evidence="4" id="KW-1003">Cell membrane</keyword>
<dbReference type="CDD" id="cd17369">
    <property type="entry name" value="MFS_ShiA_like"/>
    <property type="match status" value="1"/>
</dbReference>
<keyword evidence="8 11" id="KW-0472">Membrane</keyword>
<feature type="transmembrane region" description="Helical" evidence="11">
    <location>
        <begin position="290"/>
        <end position="308"/>
    </location>
</feature>
<keyword evidence="7 11" id="KW-1133">Transmembrane helix</keyword>
<sequence>MNTVSTGDQQESTAAVGIDARYARRAAVSSLVGSTIEWYDFFLYGTAAALVFSAAFFAPLPESWQQLMSYLTLAIGFAARPIGGMLFGHFGDRLGRKSTLIVSLMLMGGTTVAIGLLPTHAQIGLWAPILLVICRLLQGIAIGGEWGGAVLLAVEAAPPEKRRFYGSFPQIGTPLGLILGNVVVLIVSNLMSDQAFLSWGWRLPFVASVVLLGVGLFIRSRVPETPAFVKAQQQAPEQEEVPLLRVLKNYPKQVLLGICVLVGHSATTYIVLTFSLGYGTTRLGFTRSQVLTGVLIVGVLWAISIPFWGRMADRSGLRRLFLIGTITLLVAMPLYLPLLGLRSVPALIVASVLLGVILPIAHTGQGSILADLFPTRVSYSGTSLSYQLGALLGGGLAPFMASWLMLVTGRVWPVTAYVVVLLLLTLVTIPAIARAAAAGREQTDAGN</sequence>
<feature type="transmembrane region" description="Helical" evidence="11">
    <location>
        <begin position="344"/>
        <end position="363"/>
    </location>
</feature>
<organism evidence="13 14">
    <name type="scientific">Enemella evansiae</name>
    <dbReference type="NCBI Taxonomy" id="2016499"/>
    <lineage>
        <taxon>Bacteria</taxon>
        <taxon>Bacillati</taxon>
        <taxon>Actinomycetota</taxon>
        <taxon>Actinomycetes</taxon>
        <taxon>Propionibacteriales</taxon>
        <taxon>Propionibacteriaceae</taxon>
        <taxon>Enemella</taxon>
    </lineage>
</organism>
<comment type="similarity">
    <text evidence="2">Belongs to the major facilitator superfamily. Metabolite:H+ Symporter (MHS) family (TC 2.A.1.6) family.</text>
</comment>
<evidence type="ECO:0000256" key="5">
    <source>
        <dbReference type="ARBA" id="ARBA00022692"/>
    </source>
</evidence>
<evidence type="ECO:0000259" key="12">
    <source>
        <dbReference type="PROSITE" id="PS50850"/>
    </source>
</evidence>
<feature type="transmembrane region" description="Helical" evidence="11">
    <location>
        <begin position="164"/>
        <end position="187"/>
    </location>
</feature>
<comment type="function">
    <text evidence="9">May be a proton symporter involved in the uptake of osmolytes such as proline and glycine betaine.</text>
</comment>
<dbReference type="PROSITE" id="PS50850">
    <property type="entry name" value="MFS"/>
    <property type="match status" value="1"/>
</dbReference>
<dbReference type="InterPro" id="IPR005829">
    <property type="entry name" value="Sugar_transporter_CS"/>
</dbReference>
<dbReference type="Pfam" id="PF07690">
    <property type="entry name" value="MFS_1"/>
    <property type="match status" value="1"/>
</dbReference>
<feature type="transmembrane region" description="Helical" evidence="11">
    <location>
        <begin position="67"/>
        <end position="87"/>
    </location>
</feature>
<keyword evidence="3" id="KW-0813">Transport</keyword>
<dbReference type="GO" id="GO:0015293">
    <property type="term" value="F:symporter activity"/>
    <property type="evidence" value="ECO:0007669"/>
    <property type="project" value="UniProtKB-KW"/>
</dbReference>
<dbReference type="Proteomes" id="UP000215896">
    <property type="component" value="Unassembled WGS sequence"/>
</dbReference>
<dbReference type="InterPro" id="IPR011701">
    <property type="entry name" value="MFS"/>
</dbReference>
<evidence type="ECO:0000256" key="8">
    <source>
        <dbReference type="ARBA" id="ARBA00023136"/>
    </source>
</evidence>
<dbReference type="Gene3D" id="1.20.1250.20">
    <property type="entry name" value="MFS general substrate transporter like domains"/>
    <property type="match status" value="2"/>
</dbReference>
<accession>A0A255FWE0</accession>
<dbReference type="PANTHER" id="PTHR43045:SF1">
    <property type="entry name" value="SHIKIMATE TRANSPORTER"/>
    <property type="match status" value="1"/>
</dbReference>
<feature type="transmembrane region" description="Helical" evidence="11">
    <location>
        <begin position="384"/>
        <end position="405"/>
    </location>
</feature>
<evidence type="ECO:0000256" key="1">
    <source>
        <dbReference type="ARBA" id="ARBA00004651"/>
    </source>
</evidence>
<protein>
    <recommendedName>
        <fullName evidence="10">Putative proline/betaine transporter</fullName>
    </recommendedName>
</protein>
<dbReference type="InterPro" id="IPR005828">
    <property type="entry name" value="MFS_sugar_transport-like"/>
</dbReference>
<reference evidence="13 14" key="1">
    <citation type="submission" date="2017-07" db="EMBL/GenBank/DDBJ databases">
        <title>Draft whole genome sequences of clinical Proprionibacteriaceae strains.</title>
        <authorList>
            <person name="Bernier A.-M."/>
            <person name="Bernard K."/>
            <person name="Domingo M.-C."/>
        </authorList>
    </citation>
    <scope>NUCLEOTIDE SEQUENCE [LARGE SCALE GENOMIC DNA]</scope>
    <source>
        <strain evidence="13 14">NML 030167</strain>
    </source>
</reference>
<name>A0A255FWE0_9ACTN</name>
<feature type="transmembrane region" description="Helical" evidence="11">
    <location>
        <begin position="411"/>
        <end position="433"/>
    </location>
</feature>